<keyword evidence="6" id="KW-0735">Signal-anchor</keyword>
<keyword evidence="4" id="KW-0808">Transferase</keyword>
<dbReference type="FunFam" id="3.40.50.300:FF:001418">
    <property type="entry name" value="Heparan sulfate 2-o-sulfotransferase"/>
    <property type="match status" value="1"/>
</dbReference>
<keyword evidence="14" id="KW-1185">Reference proteome</keyword>
<comment type="similarity">
    <text evidence="2">Belongs to the sulfotransferase 3 family.</text>
</comment>
<dbReference type="PANTHER" id="PTHR12129">
    <property type="entry name" value="HEPARAN SULFATE 2-O-SULFOTRANSFERASE"/>
    <property type="match status" value="1"/>
</dbReference>
<protein>
    <submittedName>
        <fullName evidence="13">Uncharacterized protein</fullName>
    </submittedName>
</protein>
<evidence type="ECO:0000256" key="12">
    <source>
        <dbReference type="SAM" id="Phobius"/>
    </source>
</evidence>
<evidence type="ECO:0000256" key="8">
    <source>
        <dbReference type="ARBA" id="ARBA00023034"/>
    </source>
</evidence>
<evidence type="ECO:0000256" key="11">
    <source>
        <dbReference type="ARBA" id="ARBA00023180"/>
    </source>
</evidence>
<dbReference type="Proteomes" id="UP001153712">
    <property type="component" value="Chromosome 6"/>
</dbReference>
<dbReference type="Gene3D" id="3.40.50.300">
    <property type="entry name" value="P-loop containing nucleotide triphosphate hydrolases"/>
    <property type="match status" value="1"/>
</dbReference>
<dbReference type="Pfam" id="PF03567">
    <property type="entry name" value="Sulfotransfer_2"/>
    <property type="match status" value="1"/>
</dbReference>
<keyword evidence="5 12" id="KW-0812">Transmembrane</keyword>
<comment type="subcellular location">
    <subcellularLocation>
        <location evidence="1">Golgi apparatus membrane</location>
        <topology evidence="1">Single-pass type II membrane protein</topology>
    </subcellularLocation>
</comment>
<dbReference type="InterPro" id="IPR005331">
    <property type="entry name" value="Sulfotransferase"/>
</dbReference>
<evidence type="ECO:0000256" key="4">
    <source>
        <dbReference type="ARBA" id="ARBA00022679"/>
    </source>
</evidence>
<keyword evidence="9 12" id="KW-0472">Membrane</keyword>
<organism evidence="13 14">
    <name type="scientific">Phyllotreta striolata</name>
    <name type="common">Striped flea beetle</name>
    <name type="synonym">Crioceris striolata</name>
    <dbReference type="NCBI Taxonomy" id="444603"/>
    <lineage>
        <taxon>Eukaryota</taxon>
        <taxon>Metazoa</taxon>
        <taxon>Ecdysozoa</taxon>
        <taxon>Arthropoda</taxon>
        <taxon>Hexapoda</taxon>
        <taxon>Insecta</taxon>
        <taxon>Pterygota</taxon>
        <taxon>Neoptera</taxon>
        <taxon>Endopterygota</taxon>
        <taxon>Coleoptera</taxon>
        <taxon>Polyphaga</taxon>
        <taxon>Cucujiformia</taxon>
        <taxon>Chrysomeloidea</taxon>
        <taxon>Chrysomelidae</taxon>
        <taxon>Galerucinae</taxon>
        <taxon>Alticini</taxon>
        <taxon>Phyllotreta</taxon>
    </lineage>
</organism>
<evidence type="ECO:0000256" key="7">
    <source>
        <dbReference type="ARBA" id="ARBA00022989"/>
    </source>
</evidence>
<evidence type="ECO:0000256" key="9">
    <source>
        <dbReference type="ARBA" id="ARBA00023136"/>
    </source>
</evidence>
<accession>A0A9N9TUY8</accession>
<comment type="subunit">
    <text evidence="3">Homotrimer.</text>
</comment>
<dbReference type="EMBL" id="OU900099">
    <property type="protein sequence ID" value="CAG9862781.1"/>
    <property type="molecule type" value="Genomic_DNA"/>
</dbReference>
<keyword evidence="7 12" id="KW-1133">Transmembrane helix</keyword>
<evidence type="ECO:0000256" key="5">
    <source>
        <dbReference type="ARBA" id="ARBA00022692"/>
    </source>
</evidence>
<evidence type="ECO:0000313" key="14">
    <source>
        <dbReference type="Proteomes" id="UP001153712"/>
    </source>
</evidence>
<keyword evidence="8" id="KW-0333">Golgi apparatus</keyword>
<evidence type="ECO:0000256" key="2">
    <source>
        <dbReference type="ARBA" id="ARBA00010569"/>
    </source>
</evidence>
<keyword evidence="10" id="KW-1015">Disulfide bond</keyword>
<gene>
    <name evidence="13" type="ORF">PHYEVI_LOCUS9087</name>
</gene>
<reference evidence="13" key="1">
    <citation type="submission" date="2022-01" db="EMBL/GenBank/DDBJ databases">
        <authorList>
            <person name="King R."/>
        </authorList>
    </citation>
    <scope>NUCLEOTIDE SEQUENCE</scope>
</reference>
<evidence type="ECO:0000256" key="3">
    <source>
        <dbReference type="ARBA" id="ARBA00011233"/>
    </source>
</evidence>
<dbReference type="GO" id="GO:0000139">
    <property type="term" value="C:Golgi membrane"/>
    <property type="evidence" value="ECO:0007669"/>
    <property type="project" value="UniProtKB-SubCell"/>
</dbReference>
<sequence length="337" mass="39488">MLIIKKIPRLTYLLLLLVVFGFLAILYQSQIAKIQEKIHAIEKHQEHIDASLREKPLLKVEDLILIYNRVPKTGSTSFVGVAYDLCKKNKFHVLHVNISANSHTITLDNQLKFVQNVTNWNSMKPALYHGHFAFIDFSKFGAPKPLFINLIRRPLDRFISYYYFLRYGDNFRPYLVRKKHGNTMTFDECVMQQVPECDPNNMWLQIPFFCGHAANCRKPGNKWALNEAKKNLITNYFLVGVTEELEDFVQILEQSLPGIFEGATDHFRRSNKSHLRRTVQKDAPKNATLEKIRSSQVWQMENEFYEFALEQFHFVKKIFSKNKGQVVMYEKIRPKPA</sequence>
<proteinExistence type="inferred from homology"/>
<feature type="transmembrane region" description="Helical" evidence="12">
    <location>
        <begin position="12"/>
        <end position="29"/>
    </location>
</feature>
<dbReference type="InterPro" id="IPR007734">
    <property type="entry name" value="Heparan_SO4_2-O-STrfase"/>
</dbReference>
<dbReference type="OrthoDB" id="10019582at2759"/>
<keyword evidence="11" id="KW-0325">Glycoprotein</keyword>
<dbReference type="PANTHER" id="PTHR12129:SF17">
    <property type="entry name" value="HEPARAN SULFATE 2-O-SULFOTRANSFERASE 1"/>
    <property type="match status" value="1"/>
</dbReference>
<dbReference type="InterPro" id="IPR027417">
    <property type="entry name" value="P-loop_NTPase"/>
</dbReference>
<name>A0A9N9TUY8_PHYSR</name>
<evidence type="ECO:0000256" key="10">
    <source>
        <dbReference type="ARBA" id="ARBA00023157"/>
    </source>
</evidence>
<evidence type="ECO:0000256" key="6">
    <source>
        <dbReference type="ARBA" id="ARBA00022968"/>
    </source>
</evidence>
<dbReference type="SUPFAM" id="SSF52540">
    <property type="entry name" value="P-loop containing nucleoside triphosphate hydrolases"/>
    <property type="match status" value="1"/>
</dbReference>
<dbReference type="GO" id="GO:0004394">
    <property type="term" value="F:heparan sulfate 2-sulfotransferase activity"/>
    <property type="evidence" value="ECO:0007669"/>
    <property type="project" value="TreeGrafter"/>
</dbReference>
<evidence type="ECO:0000256" key="1">
    <source>
        <dbReference type="ARBA" id="ARBA00004323"/>
    </source>
</evidence>
<dbReference type="AlphaFoldDB" id="A0A9N9TUY8"/>
<dbReference type="GO" id="GO:0015012">
    <property type="term" value="P:heparan sulfate proteoglycan biosynthetic process"/>
    <property type="evidence" value="ECO:0007669"/>
    <property type="project" value="UniProtKB-ARBA"/>
</dbReference>
<evidence type="ECO:0000313" key="13">
    <source>
        <dbReference type="EMBL" id="CAG9862781.1"/>
    </source>
</evidence>